<proteinExistence type="predicted"/>
<feature type="signal peptide" evidence="1">
    <location>
        <begin position="1"/>
        <end position="21"/>
    </location>
</feature>
<dbReference type="InterPro" id="IPR008983">
    <property type="entry name" value="Tumour_necrosis_fac-like_dom"/>
</dbReference>
<dbReference type="AlphaFoldDB" id="A0A1I0RQW3"/>
<dbReference type="Proteomes" id="UP000199469">
    <property type="component" value="Unassembled WGS sequence"/>
</dbReference>
<name>A0A1I0RQW3_9FLAO</name>
<evidence type="ECO:0000313" key="3">
    <source>
        <dbReference type="Proteomes" id="UP000199469"/>
    </source>
</evidence>
<evidence type="ECO:0000256" key="1">
    <source>
        <dbReference type="SAM" id="SignalP"/>
    </source>
</evidence>
<gene>
    <name evidence="2" type="ORF">SAMN05421841_3108</name>
</gene>
<evidence type="ECO:0000313" key="2">
    <source>
        <dbReference type="EMBL" id="SEW43761.1"/>
    </source>
</evidence>
<feature type="chain" id="PRO_5011571740" description="C1q domain-containing protein" evidence="1">
    <location>
        <begin position="22"/>
        <end position="314"/>
    </location>
</feature>
<keyword evidence="3" id="KW-1185">Reference proteome</keyword>
<protein>
    <recommendedName>
        <fullName evidence="4">C1q domain-containing protein</fullName>
    </recommendedName>
</protein>
<dbReference type="RefSeq" id="WP_089794117.1">
    <property type="nucleotide sequence ID" value="NZ_FOIU01000002.1"/>
</dbReference>
<dbReference type="EMBL" id="FOIU01000002">
    <property type="protein sequence ID" value="SEW43761.1"/>
    <property type="molecule type" value="Genomic_DNA"/>
</dbReference>
<keyword evidence="1" id="KW-0732">Signal</keyword>
<evidence type="ECO:0008006" key="4">
    <source>
        <dbReference type="Google" id="ProtNLM"/>
    </source>
</evidence>
<dbReference type="Gene3D" id="2.60.120.40">
    <property type="match status" value="1"/>
</dbReference>
<dbReference type="SUPFAM" id="SSF49842">
    <property type="entry name" value="TNF-like"/>
    <property type="match status" value="1"/>
</dbReference>
<sequence>MKKNIFPLLIAVFGFSNLACAQTGNVGIGTDTPSSKLSVSGNHSVGSGYTGVAAPANGAIIEGNVGIGTSSPNTKLDVNGQTKISDGTITPATAPAAGSLVELESTNKGLRMPQIALTNTTTWAPLQGLGTALSSRGMSVYNTNTAIASSSTTYPANGVGEYYWDGTGWVNKSSTGAQNAEVLFSVRGPNQAAVDGSYVIYNFTIKNYDKNNNFNLATDTFTVPPKGAGFYQINGLLVTTAETTTQGGYLSLFVNGIFSRYITIGNAGVGAGIAASGTIAVPLAVNDTVSIRYLANTAGQTISNITVDIYQLSK</sequence>
<reference evidence="3" key="1">
    <citation type="submission" date="2016-10" db="EMBL/GenBank/DDBJ databases">
        <authorList>
            <person name="Varghese N."/>
            <person name="Submissions S."/>
        </authorList>
    </citation>
    <scope>NUCLEOTIDE SEQUENCE [LARGE SCALE GENOMIC DNA]</scope>
    <source>
        <strain evidence="3">DSM 17724</strain>
    </source>
</reference>
<organism evidence="2 3">
    <name type="scientific">Chryseobacterium wanjuense</name>
    <dbReference type="NCBI Taxonomy" id="356305"/>
    <lineage>
        <taxon>Bacteria</taxon>
        <taxon>Pseudomonadati</taxon>
        <taxon>Bacteroidota</taxon>
        <taxon>Flavobacteriia</taxon>
        <taxon>Flavobacteriales</taxon>
        <taxon>Weeksellaceae</taxon>
        <taxon>Chryseobacterium group</taxon>
        <taxon>Chryseobacterium</taxon>
    </lineage>
</organism>
<dbReference type="OrthoDB" id="1231763at2"/>
<dbReference type="STRING" id="356305.SAMN05421841_3108"/>
<accession>A0A1I0RQW3</accession>